<keyword evidence="3 9" id="KW-0808">Transferase</keyword>
<dbReference type="InterPro" id="IPR018011">
    <property type="entry name" value="Carb_sulfotrans_8-10"/>
</dbReference>
<gene>
    <name evidence="10" type="primary">Chst11-L10</name>
    <name evidence="10" type="ORF">Hamer_G012903</name>
</gene>
<dbReference type="EC" id="2.8.2.-" evidence="9"/>
<evidence type="ECO:0000256" key="3">
    <source>
        <dbReference type="ARBA" id="ARBA00022679"/>
    </source>
</evidence>
<dbReference type="PANTHER" id="PTHR12137">
    <property type="entry name" value="CARBOHYDRATE SULFOTRANSFERASE"/>
    <property type="match status" value="1"/>
</dbReference>
<dbReference type="Pfam" id="PF03567">
    <property type="entry name" value="Sulfotransfer_2"/>
    <property type="match status" value="1"/>
</dbReference>
<sequence length="278" mass="32844">MIMSRCRIFTLVLISTMLLIGRYQTLFLQQPHDIPPLLKAHQIRGGGKGEHTEVQDTRWEAQQQERKAAMLKGCGSEPSEASLLHVLDQHPTLDHLLINDAHQAVFCYIAKKSDLIRKVANYTKFLVVRHPFQRLFSAYKDKIQPPNPERDVISVLSYVQKHRFNATRKDIQWQEFVSYIIDGGYRENQHWRPYVMQCYLCDIQYDIIAKYETLFEDSEEILRRIGAPESLHFPDYYPSSTQTELMSYMGKLTQEQTDRLYQIYQQDFELFQYTHNTE</sequence>
<evidence type="ECO:0000256" key="2">
    <source>
        <dbReference type="ARBA" id="ARBA00006339"/>
    </source>
</evidence>
<dbReference type="EMBL" id="JAHLQT010021643">
    <property type="protein sequence ID" value="KAG7167443.1"/>
    <property type="molecule type" value="Genomic_DNA"/>
</dbReference>
<dbReference type="Gene3D" id="3.40.50.300">
    <property type="entry name" value="P-loop containing nucleotide triphosphate hydrolases"/>
    <property type="match status" value="1"/>
</dbReference>
<keyword evidence="5" id="KW-1133">Transmembrane helix</keyword>
<keyword evidence="4" id="KW-0812">Transmembrane</keyword>
<dbReference type="SUPFAM" id="SSF52540">
    <property type="entry name" value="P-loop containing nucleoside triphosphate hydrolases"/>
    <property type="match status" value="1"/>
</dbReference>
<keyword evidence="11" id="KW-1185">Reference proteome</keyword>
<dbReference type="GO" id="GO:0016051">
    <property type="term" value="P:carbohydrate biosynthetic process"/>
    <property type="evidence" value="ECO:0007669"/>
    <property type="project" value="InterPro"/>
</dbReference>
<evidence type="ECO:0000256" key="9">
    <source>
        <dbReference type="RuleBase" id="RU364020"/>
    </source>
</evidence>
<reference evidence="10" key="1">
    <citation type="journal article" date="2021" name="Sci. Adv.">
        <title>The American lobster genome reveals insights on longevity, neural, and immune adaptations.</title>
        <authorList>
            <person name="Polinski J.M."/>
            <person name="Zimin A.V."/>
            <person name="Clark K.F."/>
            <person name="Kohn A.B."/>
            <person name="Sadowski N."/>
            <person name="Timp W."/>
            <person name="Ptitsyn A."/>
            <person name="Khanna P."/>
            <person name="Romanova D.Y."/>
            <person name="Williams P."/>
            <person name="Greenwood S.J."/>
            <person name="Moroz L.L."/>
            <person name="Walt D.R."/>
            <person name="Bodnar A.G."/>
        </authorList>
    </citation>
    <scope>NUCLEOTIDE SEQUENCE</scope>
    <source>
        <strain evidence="10">GMGI-L3</strain>
    </source>
</reference>
<evidence type="ECO:0000256" key="4">
    <source>
        <dbReference type="ARBA" id="ARBA00022692"/>
    </source>
</evidence>
<dbReference type="GO" id="GO:0000139">
    <property type="term" value="C:Golgi membrane"/>
    <property type="evidence" value="ECO:0007669"/>
    <property type="project" value="UniProtKB-SubCell"/>
</dbReference>
<keyword evidence="8 9" id="KW-0325">Glycoprotein</keyword>
<dbReference type="InterPro" id="IPR027417">
    <property type="entry name" value="P-loop_NTPase"/>
</dbReference>
<keyword evidence="7" id="KW-0472">Membrane</keyword>
<dbReference type="Proteomes" id="UP000747542">
    <property type="component" value="Unassembled WGS sequence"/>
</dbReference>
<keyword evidence="6 9" id="KW-0333">Golgi apparatus</keyword>
<comment type="similarity">
    <text evidence="2 9">Belongs to the sulfotransferase 2 family.</text>
</comment>
<evidence type="ECO:0000313" key="11">
    <source>
        <dbReference type="Proteomes" id="UP000747542"/>
    </source>
</evidence>
<dbReference type="AlphaFoldDB" id="A0A8J5K6B3"/>
<dbReference type="PANTHER" id="PTHR12137:SF54">
    <property type="entry name" value="CARBOHYDRATE SULFOTRANSFERASE"/>
    <property type="match status" value="1"/>
</dbReference>
<evidence type="ECO:0000256" key="5">
    <source>
        <dbReference type="ARBA" id="ARBA00022989"/>
    </source>
</evidence>
<dbReference type="GO" id="GO:0008146">
    <property type="term" value="F:sulfotransferase activity"/>
    <property type="evidence" value="ECO:0007669"/>
    <property type="project" value="InterPro"/>
</dbReference>
<comment type="caution">
    <text evidence="10">The sequence shown here is derived from an EMBL/GenBank/DDBJ whole genome shotgun (WGS) entry which is preliminary data.</text>
</comment>
<keyword evidence="9" id="KW-0119">Carbohydrate metabolism</keyword>
<keyword evidence="9" id="KW-0735">Signal-anchor</keyword>
<accession>A0A8J5K6B3</accession>
<evidence type="ECO:0000256" key="6">
    <source>
        <dbReference type="ARBA" id="ARBA00023034"/>
    </source>
</evidence>
<proteinExistence type="inferred from homology"/>
<evidence type="ECO:0000313" key="10">
    <source>
        <dbReference type="EMBL" id="KAG7167443.1"/>
    </source>
</evidence>
<evidence type="ECO:0000256" key="1">
    <source>
        <dbReference type="ARBA" id="ARBA00004323"/>
    </source>
</evidence>
<name>A0A8J5K6B3_HOMAM</name>
<evidence type="ECO:0000256" key="8">
    <source>
        <dbReference type="ARBA" id="ARBA00023180"/>
    </source>
</evidence>
<comment type="subcellular location">
    <subcellularLocation>
        <location evidence="1 9">Golgi apparatus membrane</location>
        <topology evidence="1 9">Single-pass type II membrane protein</topology>
    </subcellularLocation>
</comment>
<dbReference type="InterPro" id="IPR005331">
    <property type="entry name" value="Sulfotransferase"/>
</dbReference>
<protein>
    <recommendedName>
        <fullName evidence="9">Carbohydrate sulfotransferase</fullName>
        <ecNumber evidence="9">2.8.2.-</ecNumber>
    </recommendedName>
</protein>
<evidence type="ECO:0000256" key="7">
    <source>
        <dbReference type="ARBA" id="ARBA00023136"/>
    </source>
</evidence>
<organism evidence="10 11">
    <name type="scientific">Homarus americanus</name>
    <name type="common">American lobster</name>
    <dbReference type="NCBI Taxonomy" id="6706"/>
    <lineage>
        <taxon>Eukaryota</taxon>
        <taxon>Metazoa</taxon>
        <taxon>Ecdysozoa</taxon>
        <taxon>Arthropoda</taxon>
        <taxon>Crustacea</taxon>
        <taxon>Multicrustacea</taxon>
        <taxon>Malacostraca</taxon>
        <taxon>Eumalacostraca</taxon>
        <taxon>Eucarida</taxon>
        <taxon>Decapoda</taxon>
        <taxon>Pleocyemata</taxon>
        <taxon>Astacidea</taxon>
        <taxon>Nephropoidea</taxon>
        <taxon>Nephropidae</taxon>
        <taxon>Homarus</taxon>
    </lineage>
</organism>